<proteinExistence type="predicted"/>
<keyword evidence="2" id="KW-1185">Reference proteome</keyword>
<name>A0ABS7J6H9_9SPHN</name>
<protein>
    <submittedName>
        <fullName evidence="1">Uncharacterized protein</fullName>
    </submittedName>
</protein>
<evidence type="ECO:0000313" key="1">
    <source>
        <dbReference type="EMBL" id="MBX7482927.1"/>
    </source>
</evidence>
<gene>
    <name evidence="1" type="ORF">K3174_10315</name>
</gene>
<evidence type="ECO:0000313" key="2">
    <source>
        <dbReference type="Proteomes" id="UP000755104"/>
    </source>
</evidence>
<accession>A0ABS7J6H9</accession>
<sequence>MIEGFAKRISHALTNGDPKFRSAYLRLFVGKVEITNDDIRIFGTTEALEKALVFDAGSDTGKVPIFDREWCRLRDSNT</sequence>
<dbReference type="RefSeq" id="WP_221558178.1">
    <property type="nucleotide sequence ID" value="NZ_JAIGNO010000005.1"/>
</dbReference>
<dbReference type="EMBL" id="JAIGNO010000005">
    <property type="protein sequence ID" value="MBX7482927.1"/>
    <property type="molecule type" value="Genomic_DNA"/>
</dbReference>
<reference evidence="1 2" key="1">
    <citation type="submission" date="2021-08" db="EMBL/GenBank/DDBJ databases">
        <title>Comparative Genomics Analysis of the Genus Qipengyuania Reveals Extensive Genetic Diversity and Metabolic Versatility, Including the Description of Fifteen Novel Species.</title>
        <authorList>
            <person name="Liu Y."/>
        </authorList>
    </citation>
    <scope>NUCLEOTIDE SEQUENCE [LARGE SCALE GENOMIC DNA]</scope>
    <source>
        <strain evidence="1 2">6D47A</strain>
    </source>
</reference>
<dbReference type="Proteomes" id="UP000755104">
    <property type="component" value="Unassembled WGS sequence"/>
</dbReference>
<organism evidence="1 2">
    <name type="scientific">Qipengyuania qiaonensis</name>
    <dbReference type="NCBI Taxonomy" id="2867240"/>
    <lineage>
        <taxon>Bacteria</taxon>
        <taxon>Pseudomonadati</taxon>
        <taxon>Pseudomonadota</taxon>
        <taxon>Alphaproteobacteria</taxon>
        <taxon>Sphingomonadales</taxon>
        <taxon>Erythrobacteraceae</taxon>
        <taxon>Qipengyuania</taxon>
    </lineage>
</organism>
<comment type="caution">
    <text evidence="1">The sequence shown here is derived from an EMBL/GenBank/DDBJ whole genome shotgun (WGS) entry which is preliminary data.</text>
</comment>